<protein>
    <submittedName>
        <fullName evidence="1">Uncharacterized protein</fullName>
    </submittedName>
</protein>
<sequence>MSQPVEQPDHVMNLYNIARSLNLMHEEFGDKYPELVFILQSMEKA</sequence>
<keyword evidence="2" id="KW-1185">Reference proteome</keyword>
<name>A0ABV4JQT3_9BACT</name>
<reference evidence="1 2" key="1">
    <citation type="submission" date="2024-07" db="EMBL/GenBank/DDBJ databases">
        <title>Active virus-host system and metabolic interactions in a Lokiarchaeon culture.</title>
        <authorList>
            <person name="Ponce Toledo R.I."/>
            <person name="Rodrigues Oliveira T."/>
            <person name="Schleper C."/>
        </authorList>
    </citation>
    <scope>NUCLEOTIDE SEQUENCE [LARGE SCALE GENOMIC DNA]</scope>
    <source>
        <strain evidence="1 2">B35</strain>
    </source>
</reference>
<gene>
    <name evidence="1" type="ORF">AB2Z07_06210</name>
</gene>
<organism evidence="1 2">
    <name type="scientific">Halodesulfovibrio aestuarii</name>
    <dbReference type="NCBI Taxonomy" id="126333"/>
    <lineage>
        <taxon>Bacteria</taxon>
        <taxon>Pseudomonadati</taxon>
        <taxon>Thermodesulfobacteriota</taxon>
        <taxon>Desulfovibrionia</taxon>
        <taxon>Desulfovibrionales</taxon>
        <taxon>Desulfovibrionaceae</taxon>
        <taxon>Halodesulfovibrio</taxon>
    </lineage>
</organism>
<evidence type="ECO:0000313" key="1">
    <source>
        <dbReference type="EMBL" id="MEZ6853115.1"/>
    </source>
</evidence>
<comment type="caution">
    <text evidence="1">The sequence shown here is derived from an EMBL/GenBank/DDBJ whole genome shotgun (WGS) entry which is preliminary data.</text>
</comment>
<proteinExistence type="predicted"/>
<evidence type="ECO:0000313" key="2">
    <source>
        <dbReference type="Proteomes" id="UP001568358"/>
    </source>
</evidence>
<dbReference type="RefSeq" id="WP_371150268.1">
    <property type="nucleotide sequence ID" value="NZ_JBFSOO010000004.1"/>
</dbReference>
<dbReference type="Proteomes" id="UP001568358">
    <property type="component" value="Unassembled WGS sequence"/>
</dbReference>
<accession>A0ABV4JQT3</accession>
<dbReference type="EMBL" id="JBFSOO010000004">
    <property type="protein sequence ID" value="MEZ6853115.1"/>
    <property type="molecule type" value="Genomic_DNA"/>
</dbReference>